<feature type="region of interest" description="Disordered" evidence="1">
    <location>
        <begin position="34"/>
        <end position="59"/>
    </location>
</feature>
<evidence type="ECO:0000256" key="1">
    <source>
        <dbReference type="SAM" id="MobiDB-lite"/>
    </source>
</evidence>
<accession>M1MW41</accession>
<protein>
    <submittedName>
        <fullName evidence="2">Uncharacterized protein</fullName>
    </submittedName>
</protein>
<evidence type="ECO:0000313" key="2">
    <source>
        <dbReference type="EMBL" id="AGF71944.1"/>
    </source>
</evidence>
<dbReference type="PATRIC" id="fig|1121362.3.peg.939"/>
<dbReference type="AlphaFoldDB" id="M1MW41"/>
<proteinExistence type="predicted"/>
<evidence type="ECO:0000313" key="3">
    <source>
        <dbReference type="Proteomes" id="UP000011723"/>
    </source>
</evidence>
<keyword evidence="3" id="KW-1185">Reference proteome</keyword>
<dbReference type="RefSeq" id="WP_015400363.1">
    <property type="nucleotide sequence ID" value="NC_020302.1"/>
</dbReference>
<reference evidence="2 3" key="1">
    <citation type="journal article" date="2012" name="Stand. Genomic Sci.">
        <title>Genome sequence of the halotolerant bacterium Corynebacterium halotolerans type strain YIM 70093(T) (= DSM 44683(T)).</title>
        <authorList>
            <person name="Ruckert C."/>
            <person name="Albersmeier A."/>
            <person name="Al-Dilaimi A."/>
            <person name="Niehaus K."/>
            <person name="Szczepanowski R."/>
            <person name="Kalinowski J."/>
        </authorList>
    </citation>
    <scope>NUCLEOTIDE SEQUENCE [LARGE SCALE GENOMIC DNA]</scope>
    <source>
        <strain evidence="2">YIM 70093</strain>
    </source>
</reference>
<dbReference type="Proteomes" id="UP000011723">
    <property type="component" value="Chromosome"/>
</dbReference>
<dbReference type="EMBL" id="CP003697">
    <property type="protein sequence ID" value="AGF71944.1"/>
    <property type="molecule type" value="Genomic_DNA"/>
</dbReference>
<dbReference type="HOGENOM" id="CLU_2952596_0_0_11"/>
<sequence length="59" mass="6665">MDIAAIIASIMAMVSSLLGGVDLPAQSSVPAPIVHDWDDDWDDWDDDWDDDDWDDDWDD</sequence>
<name>M1MW41_9CORY</name>
<feature type="compositionally biased region" description="Acidic residues" evidence="1">
    <location>
        <begin position="37"/>
        <end position="59"/>
    </location>
</feature>
<dbReference type="KEGG" id="chn:A605_04680"/>
<organism evidence="2 3">
    <name type="scientific">Corynebacterium halotolerans YIM 70093 = DSM 44683</name>
    <dbReference type="NCBI Taxonomy" id="1121362"/>
    <lineage>
        <taxon>Bacteria</taxon>
        <taxon>Bacillati</taxon>
        <taxon>Actinomycetota</taxon>
        <taxon>Actinomycetes</taxon>
        <taxon>Mycobacteriales</taxon>
        <taxon>Corynebacteriaceae</taxon>
        <taxon>Corynebacterium</taxon>
    </lineage>
</organism>
<gene>
    <name evidence="2" type="ORF">A605_04680</name>
</gene>